<keyword evidence="5" id="KW-1185">Reference proteome</keyword>
<dbReference type="EMBL" id="QUMU01000003">
    <property type="protein sequence ID" value="REG34219.1"/>
    <property type="molecule type" value="Genomic_DNA"/>
</dbReference>
<proteinExistence type="predicted"/>
<name>A0AAC8Q5F4_9BACT</name>
<keyword evidence="1" id="KW-0472">Membrane</keyword>
<dbReference type="KEGG" id="age:AA314_03031"/>
<sequence length="185" mass="19858">MNQPHIQPADAEQYVLGALEPEAAAALEAHTIACPPCALVLQREALLEEQLREVAQASVEEARREARVIRPARWNRPRVSTSAAVGVMMAAAAAVMLLVLRPEQAVRPPTQDEDFPVLALPLELPEVPERLVACPDLTSQETCASEALARGLLVQYPQGVGEVPRYEGHSGIPTDALSASGPYSL</sequence>
<dbReference type="Gene3D" id="1.10.10.1320">
    <property type="entry name" value="Anti-sigma factor, zinc-finger domain"/>
    <property type="match status" value="1"/>
</dbReference>
<gene>
    <name evidence="2" type="ORF">AA314_03031</name>
    <name evidence="3" type="ORF">ATI61_103112</name>
</gene>
<evidence type="ECO:0000256" key="1">
    <source>
        <dbReference type="SAM" id="Phobius"/>
    </source>
</evidence>
<keyword evidence="1" id="KW-0812">Transmembrane</keyword>
<feature type="transmembrane region" description="Helical" evidence="1">
    <location>
        <begin position="79"/>
        <end position="100"/>
    </location>
</feature>
<evidence type="ECO:0000313" key="5">
    <source>
        <dbReference type="Proteomes" id="UP000256345"/>
    </source>
</evidence>
<evidence type="ECO:0000313" key="4">
    <source>
        <dbReference type="Proteomes" id="UP000035579"/>
    </source>
</evidence>
<reference evidence="3 5" key="2">
    <citation type="submission" date="2018-08" db="EMBL/GenBank/DDBJ databases">
        <title>Genomic Encyclopedia of Archaeal and Bacterial Type Strains, Phase II (KMG-II): from individual species to whole genera.</title>
        <authorList>
            <person name="Goeker M."/>
        </authorList>
    </citation>
    <scope>NUCLEOTIDE SEQUENCE [LARGE SCALE GENOMIC DNA]</scope>
    <source>
        <strain evidence="3 5">DSM 2261</strain>
    </source>
</reference>
<evidence type="ECO:0000313" key="2">
    <source>
        <dbReference type="EMBL" id="AKJ01405.1"/>
    </source>
</evidence>
<organism evidence="2 4">
    <name type="scientific">Archangium gephyra</name>
    <dbReference type="NCBI Taxonomy" id="48"/>
    <lineage>
        <taxon>Bacteria</taxon>
        <taxon>Pseudomonadati</taxon>
        <taxon>Myxococcota</taxon>
        <taxon>Myxococcia</taxon>
        <taxon>Myxococcales</taxon>
        <taxon>Cystobacterineae</taxon>
        <taxon>Archangiaceae</taxon>
        <taxon>Archangium</taxon>
    </lineage>
</organism>
<dbReference type="Proteomes" id="UP000035579">
    <property type="component" value="Chromosome"/>
</dbReference>
<accession>A0AAC8Q5F4</accession>
<protein>
    <submittedName>
        <fullName evidence="3">Zinc finger protein</fullName>
    </submittedName>
</protein>
<dbReference type="EMBL" id="CP011509">
    <property type="protein sequence ID" value="AKJ01405.1"/>
    <property type="molecule type" value="Genomic_DNA"/>
</dbReference>
<dbReference type="Proteomes" id="UP000256345">
    <property type="component" value="Unassembled WGS sequence"/>
</dbReference>
<dbReference type="AlphaFoldDB" id="A0AAC8Q5F4"/>
<reference evidence="2 4" key="1">
    <citation type="submission" date="2015-05" db="EMBL/GenBank/DDBJ databases">
        <title>Genome assembly of Archangium gephyra DSM 2261.</title>
        <authorList>
            <person name="Sharma G."/>
            <person name="Subramanian S."/>
        </authorList>
    </citation>
    <scope>NUCLEOTIDE SEQUENCE [LARGE SCALE GENOMIC DNA]</scope>
    <source>
        <strain evidence="2 4">DSM 2261</strain>
    </source>
</reference>
<dbReference type="RefSeq" id="WP_047855986.1">
    <property type="nucleotide sequence ID" value="NZ_CP011509.1"/>
</dbReference>
<keyword evidence="1" id="KW-1133">Transmembrane helix</keyword>
<evidence type="ECO:0000313" key="3">
    <source>
        <dbReference type="EMBL" id="REG34219.1"/>
    </source>
</evidence>
<dbReference type="InterPro" id="IPR041916">
    <property type="entry name" value="Anti_sigma_zinc_sf"/>
</dbReference>